<evidence type="ECO:0000313" key="4">
    <source>
        <dbReference type="Proteomes" id="UP001567538"/>
    </source>
</evidence>
<protein>
    <recommendedName>
        <fullName evidence="2">Disease resistance R13L4/SHOC-2-like LRR domain-containing protein</fullName>
    </recommendedName>
</protein>
<dbReference type="InterPro" id="IPR032675">
    <property type="entry name" value="LRR_dom_sf"/>
</dbReference>
<reference evidence="3 4" key="1">
    <citation type="submission" date="2024-06" db="EMBL/GenBank/DDBJ databases">
        <title>A chromosome level genome sequence of Diviner's sage (Salvia divinorum).</title>
        <authorList>
            <person name="Ford S.A."/>
            <person name="Ro D.-K."/>
            <person name="Ness R.W."/>
            <person name="Phillips M.A."/>
        </authorList>
    </citation>
    <scope>NUCLEOTIDE SEQUENCE [LARGE SCALE GENOMIC DNA]</scope>
    <source>
        <strain evidence="3">SAF-2024a</strain>
        <tissue evidence="3">Leaf</tissue>
    </source>
</reference>
<dbReference type="Gene3D" id="3.80.10.10">
    <property type="entry name" value="Ribonuclease Inhibitor"/>
    <property type="match status" value="1"/>
</dbReference>
<gene>
    <name evidence="3" type="ORF">AAHA92_12998</name>
</gene>
<dbReference type="EMBL" id="JBEAFC010000006">
    <property type="protein sequence ID" value="KAL1552167.1"/>
    <property type="molecule type" value="Genomic_DNA"/>
</dbReference>
<comment type="caution">
    <text evidence="3">The sequence shown here is derived from an EMBL/GenBank/DDBJ whole genome shotgun (WGS) entry which is preliminary data.</text>
</comment>
<evidence type="ECO:0000256" key="1">
    <source>
        <dbReference type="ARBA" id="ARBA00022737"/>
    </source>
</evidence>
<feature type="domain" description="Disease resistance R13L4/SHOC-2-like LRR" evidence="2">
    <location>
        <begin position="141"/>
        <end position="395"/>
    </location>
</feature>
<evidence type="ECO:0000313" key="3">
    <source>
        <dbReference type="EMBL" id="KAL1552167.1"/>
    </source>
</evidence>
<dbReference type="InterPro" id="IPR055414">
    <property type="entry name" value="LRR_R13L4/SHOC2-like"/>
</dbReference>
<dbReference type="PANTHER" id="PTHR15140:SF37">
    <property type="entry name" value="UBIQUITIN-LIKE DOMAIN-CONTAINING PROTEIN"/>
    <property type="match status" value="1"/>
</dbReference>
<dbReference type="Pfam" id="PF23598">
    <property type="entry name" value="LRR_14"/>
    <property type="match status" value="1"/>
</dbReference>
<proteinExistence type="predicted"/>
<dbReference type="AlphaFoldDB" id="A0ABD1H7F9"/>
<dbReference type="Proteomes" id="UP001567538">
    <property type="component" value="Unassembled WGS sequence"/>
</dbReference>
<dbReference type="PANTHER" id="PTHR15140">
    <property type="entry name" value="TUBULIN-SPECIFIC CHAPERONE E"/>
    <property type="match status" value="1"/>
</dbReference>
<sequence length="551" mass="63236">MAYAAVLSLARTAGKMILDQDRYPISQKANILDGQIRDLAYEAEGFLESFMLGEAKSHWWTVLASKSKLKHQMGKIRAEADSITRDVMAMKNCSSDAVQLGDSSVAGSPSRLAPATKIDYVPECDELHFSRGQNQSAPLARMLERFRLLRVLDARDVYVSSLPDELFDLFHLVYLAIYYLGRLPSAISKLRSLQTLHLRAKNEWKLFRSHCVCLPPEIWMMPQLRHLIFYGRLPDPEGRTTPGLGNLQTLSIVSHAMCSERVLRMIRNLKKLEIDCSDCEVCLNNLVHLHQLEDLKLRSSFSNAFCQKDMFTFPRMLKRLTLSRVPLPWDEMTTVGSLSNLRVLKLTHRACKGNTWETTEGEFPLLEFLLIEKSDLEHWITESSHFPMLKRLVLDDCWQLAEIPEDIGEIPTLELIEVKGKAVMSLVDSVKRVLEEQRGWGNDGLQIRCMTRRASLAKDHEFYLRVQSKRLDYFFEVHKTRDCIHGEERNPFGDVRRSNPISKPSVLQDLRPSLCVREKVPSRCSRNCHKLKDRKEEHECLGIDMSSLLPG</sequence>
<name>A0ABD1H7F9_SALDI</name>
<organism evidence="3 4">
    <name type="scientific">Salvia divinorum</name>
    <name type="common">Maria pastora</name>
    <name type="synonym">Diviner's sage</name>
    <dbReference type="NCBI Taxonomy" id="28513"/>
    <lineage>
        <taxon>Eukaryota</taxon>
        <taxon>Viridiplantae</taxon>
        <taxon>Streptophyta</taxon>
        <taxon>Embryophyta</taxon>
        <taxon>Tracheophyta</taxon>
        <taxon>Spermatophyta</taxon>
        <taxon>Magnoliopsida</taxon>
        <taxon>eudicotyledons</taxon>
        <taxon>Gunneridae</taxon>
        <taxon>Pentapetalae</taxon>
        <taxon>asterids</taxon>
        <taxon>lamiids</taxon>
        <taxon>Lamiales</taxon>
        <taxon>Lamiaceae</taxon>
        <taxon>Nepetoideae</taxon>
        <taxon>Mentheae</taxon>
        <taxon>Salviinae</taxon>
        <taxon>Salvia</taxon>
        <taxon>Salvia subgen. Calosphace</taxon>
    </lineage>
</organism>
<accession>A0ABD1H7F9</accession>
<dbReference type="SUPFAM" id="SSF52058">
    <property type="entry name" value="L domain-like"/>
    <property type="match status" value="1"/>
</dbReference>
<evidence type="ECO:0000259" key="2">
    <source>
        <dbReference type="Pfam" id="PF23598"/>
    </source>
</evidence>
<keyword evidence="1" id="KW-0677">Repeat</keyword>
<keyword evidence="4" id="KW-1185">Reference proteome</keyword>